<keyword evidence="1" id="KW-0472">Membrane</keyword>
<feature type="transmembrane region" description="Helical" evidence="1">
    <location>
        <begin position="132"/>
        <end position="151"/>
    </location>
</feature>
<feature type="transmembrane region" description="Helical" evidence="1">
    <location>
        <begin position="213"/>
        <end position="237"/>
    </location>
</feature>
<evidence type="ECO:0000313" key="2">
    <source>
        <dbReference type="EMBL" id="CAI9939333.1"/>
    </source>
</evidence>
<reference evidence="3 4" key="2">
    <citation type="submission" date="2024-07" db="EMBL/GenBank/DDBJ databases">
        <authorList>
            <person name="Akdeniz Z."/>
        </authorList>
    </citation>
    <scope>NUCLEOTIDE SEQUENCE [LARGE SCALE GENOMIC DNA]</scope>
</reference>
<feature type="transmembrane region" description="Helical" evidence="1">
    <location>
        <begin position="257"/>
        <end position="281"/>
    </location>
</feature>
<keyword evidence="1" id="KW-0812">Transmembrane</keyword>
<gene>
    <name evidence="3" type="ORF">HINF_LOCUS22521</name>
    <name evidence="2" type="ORF">HINF_LOCUS26978</name>
</gene>
<feature type="transmembrane region" description="Helical" evidence="1">
    <location>
        <begin position="48"/>
        <end position="70"/>
    </location>
</feature>
<accession>A0AA86PLM3</accession>
<feature type="transmembrane region" description="Helical" evidence="1">
    <location>
        <begin position="171"/>
        <end position="192"/>
    </location>
</feature>
<dbReference type="EMBL" id="CATOUU010000664">
    <property type="protein sequence ID" value="CAI9939333.1"/>
    <property type="molecule type" value="Genomic_DNA"/>
</dbReference>
<organism evidence="2">
    <name type="scientific">Hexamita inflata</name>
    <dbReference type="NCBI Taxonomy" id="28002"/>
    <lineage>
        <taxon>Eukaryota</taxon>
        <taxon>Metamonada</taxon>
        <taxon>Diplomonadida</taxon>
        <taxon>Hexamitidae</taxon>
        <taxon>Hexamitinae</taxon>
        <taxon>Hexamita</taxon>
    </lineage>
</organism>
<comment type="caution">
    <text evidence="2">The sequence shown here is derived from an EMBL/GenBank/DDBJ whole genome shotgun (WGS) entry which is preliminary data.</text>
</comment>
<dbReference type="Proteomes" id="UP001642409">
    <property type="component" value="Unassembled WGS sequence"/>
</dbReference>
<protein>
    <submittedName>
        <fullName evidence="2">Uncharacterized protein</fullName>
    </submittedName>
</protein>
<evidence type="ECO:0000313" key="4">
    <source>
        <dbReference type="Proteomes" id="UP001642409"/>
    </source>
</evidence>
<sequence>MDQAGRTEIIVSHSLEQTEKELAKDKSQIKCQNKFCRYISGFLTPNQLIAHSIIGYICIWSIFGASYGTFNQVNHYSIMSSTFSYLGSNDKDCNPNGWYWFSIGMFVSFFVEIPLIMYIYQRLKLVNYRLATVSNGFWLFGVCAQFFIGVFPSSKDKIFGNTEFRQFHNPIAVICFVCVLVGAPCSAALVAYDKPKSCTNYGKRNLLNHRLTDVCISLVMISICLVVIFCVLWQIVYPIQYKKDPSIGSNWSAGMNTIWSFALWENVCIITLYVYILWFPFTLEFRTDEKRPKQRISCSFSPVNFESIQLKTELSVMWFKIIKDKRVQFRSGADFLEHLADYEEIQGLLSNDAVEVIKSVGKMINEGERENAQKMIKQFGKRSNELWKWKRVMLKCAK</sequence>
<name>A0AA86PLM3_9EUKA</name>
<evidence type="ECO:0000256" key="1">
    <source>
        <dbReference type="SAM" id="Phobius"/>
    </source>
</evidence>
<reference evidence="2" key="1">
    <citation type="submission" date="2023-06" db="EMBL/GenBank/DDBJ databases">
        <authorList>
            <person name="Kurt Z."/>
        </authorList>
    </citation>
    <scope>NUCLEOTIDE SEQUENCE</scope>
</reference>
<dbReference type="EMBL" id="CAXDID020000063">
    <property type="protein sequence ID" value="CAL6011143.1"/>
    <property type="molecule type" value="Genomic_DNA"/>
</dbReference>
<feature type="transmembrane region" description="Helical" evidence="1">
    <location>
        <begin position="98"/>
        <end position="120"/>
    </location>
</feature>
<dbReference type="AlphaFoldDB" id="A0AA86PLM3"/>
<keyword evidence="4" id="KW-1185">Reference proteome</keyword>
<evidence type="ECO:0000313" key="3">
    <source>
        <dbReference type="EMBL" id="CAL6011143.1"/>
    </source>
</evidence>
<proteinExistence type="predicted"/>
<keyword evidence="1" id="KW-1133">Transmembrane helix</keyword>